<dbReference type="GO" id="GO:0000978">
    <property type="term" value="F:RNA polymerase II cis-regulatory region sequence-specific DNA binding"/>
    <property type="evidence" value="ECO:0007669"/>
    <property type="project" value="TreeGrafter"/>
</dbReference>
<sequence length="363" mass="38537">MGTRGPCTCWQRGDRPVIYLFPLPLAPVVSSWRAGPAPPNCQRPGRHSRVDSSKSSPSSAQCSEDPGQGSGLVTAPAGAEGPGPCLPRNVLSERERRKRISASCEHLRALLPRFDGRREDMASVLEMSVQFLRLASTLVPSREQHAVVAPPKEMWHKWQKEVLQLALANQTPAGAPDPGTGASGVTMQQEPPSCATVGVDEGEVLSGVAEVLAGPPALPESPSLVPWPPGPSPSKVLRPPPLWPQGDEAQTCLGQAEGADMAMTLDARSVSRCDVEDRTSFLLTASPDWWLGSLEGRGRGAGSQAPARSSSLDRAEPGFLVDPEPGSQELLDAPLEPWGSDVGGPGLALRDEVDSLFPDFFAY</sequence>
<feature type="region of interest" description="Disordered" evidence="9">
    <location>
        <begin position="35"/>
        <end position="88"/>
    </location>
</feature>
<keyword evidence="3" id="KW-0221">Differentiation</keyword>
<reference evidence="11 12" key="1">
    <citation type="journal article" date="2020" name="Nat. Commun.">
        <title>Donkey genomes provide new insights into domestication and selection for coat color.</title>
        <authorList>
            <person name="Wang"/>
            <person name="C."/>
            <person name="Li"/>
            <person name="H."/>
            <person name="Guo"/>
            <person name="Y."/>
            <person name="Huang"/>
            <person name="J."/>
            <person name="Sun"/>
            <person name="Y."/>
            <person name="Min"/>
            <person name="J."/>
            <person name="Wang"/>
            <person name="J."/>
            <person name="Fang"/>
            <person name="X."/>
            <person name="Zhao"/>
            <person name="Z."/>
            <person name="Wang"/>
            <person name="S."/>
            <person name="Zhang"/>
            <person name="Y."/>
            <person name="Liu"/>
            <person name="Q."/>
            <person name="Jiang"/>
            <person name="Q."/>
            <person name="Wang"/>
            <person name="X."/>
            <person name="Guo"/>
            <person name="Y."/>
            <person name="Yang"/>
            <person name="C."/>
            <person name="Wang"/>
            <person name="Y."/>
            <person name="Tian"/>
            <person name="F."/>
            <person name="Zhuang"/>
            <person name="G."/>
            <person name="Fan"/>
            <person name="Y."/>
            <person name="Gao"/>
            <person name="Q."/>
            <person name="Li"/>
            <person name="Y."/>
            <person name="Ju"/>
            <person name="Z."/>
            <person name="Li"/>
            <person name="J."/>
            <person name="Li"/>
            <person name="R."/>
            <person name="Hou"/>
            <person name="M."/>
            <person name="Yang"/>
            <person name="G."/>
            <person name="Liu"/>
            <person name="G."/>
            <person name="Liu"/>
            <person name="W."/>
            <person name="Guo"/>
            <person name="J."/>
            <person name="Pan"/>
            <person name="S."/>
            <person name="Fan"/>
            <person name="G."/>
            <person name="Zhang"/>
            <person name="W."/>
            <person name="Zhang"/>
            <person name="R."/>
            <person name="Yu"/>
            <person name="J."/>
            <person name="Zhang"/>
            <person name="X."/>
            <person name="Yin"/>
            <person name="Q."/>
            <person name="Ji"/>
            <person name="C."/>
            <person name="Jin"/>
            <person name="Y."/>
            <person name="Yue"/>
            <person name="G."/>
            <person name="Liu"/>
            <person name="M."/>
            <person name="Xu"/>
            <person name="J."/>
            <person name="Liu"/>
            <person name="S."/>
            <person name="Jordana"/>
            <person name="J."/>
            <person name="Noce"/>
            <person name="A."/>
            <person name="Amills"/>
            <person name="M."/>
            <person name="Wu"/>
            <person name="D.D."/>
            <person name="Li"/>
            <person name="S."/>
            <person name="Zhou"/>
            <person name="X. and Zhong"/>
            <person name="J."/>
        </authorList>
    </citation>
    <scope>NUCLEOTIDE SEQUENCE [LARGE SCALE GENOMIC DNA]</scope>
</reference>
<evidence type="ECO:0000259" key="10">
    <source>
        <dbReference type="PROSITE" id="PS50888"/>
    </source>
</evidence>
<keyword evidence="4" id="KW-0744">Spermatogenesis</keyword>
<dbReference type="GO" id="GO:0046983">
    <property type="term" value="F:protein dimerization activity"/>
    <property type="evidence" value="ECO:0007669"/>
    <property type="project" value="InterPro"/>
</dbReference>
<dbReference type="PANTHER" id="PTHR15402:SF4">
    <property type="entry name" value="SPERMATOGENESIS- AND OOGENESIS-SPECIFIC BASIC HELIX-LOOP-HELIX-CONTAINING PROTEIN 1"/>
    <property type="match status" value="1"/>
</dbReference>
<gene>
    <name evidence="11" type="primary">SOHLH1</name>
</gene>
<dbReference type="GO" id="GO:0007283">
    <property type="term" value="P:spermatogenesis"/>
    <property type="evidence" value="ECO:0007669"/>
    <property type="project" value="UniProtKB-KW"/>
</dbReference>
<dbReference type="SUPFAM" id="SSF47459">
    <property type="entry name" value="HLH, helix-loop-helix DNA-binding domain"/>
    <property type="match status" value="1"/>
</dbReference>
<organism evidence="11 12">
    <name type="scientific">Equus asinus</name>
    <name type="common">Donkey</name>
    <name type="synonym">Equus africanus asinus</name>
    <dbReference type="NCBI Taxonomy" id="9793"/>
    <lineage>
        <taxon>Eukaryota</taxon>
        <taxon>Metazoa</taxon>
        <taxon>Chordata</taxon>
        <taxon>Craniata</taxon>
        <taxon>Vertebrata</taxon>
        <taxon>Euteleostomi</taxon>
        <taxon>Mammalia</taxon>
        <taxon>Eutheria</taxon>
        <taxon>Laurasiatheria</taxon>
        <taxon>Perissodactyla</taxon>
        <taxon>Equidae</taxon>
        <taxon>Equus</taxon>
    </lineage>
</organism>
<dbReference type="GO" id="GO:0030154">
    <property type="term" value="P:cell differentiation"/>
    <property type="evidence" value="ECO:0007669"/>
    <property type="project" value="UniProtKB-KW"/>
</dbReference>
<keyword evidence="2" id="KW-0217">Developmental protein</keyword>
<evidence type="ECO:0000256" key="5">
    <source>
        <dbReference type="ARBA" id="ARBA00023015"/>
    </source>
</evidence>
<protein>
    <submittedName>
        <fullName evidence="11">Spermatosis and oosis specific basic helix-loop-helix 1</fullName>
    </submittedName>
</protein>
<evidence type="ECO:0000256" key="4">
    <source>
        <dbReference type="ARBA" id="ARBA00022871"/>
    </source>
</evidence>
<reference evidence="11" key="3">
    <citation type="submission" date="2025-09" db="UniProtKB">
        <authorList>
            <consortium name="Ensembl"/>
        </authorList>
    </citation>
    <scope>IDENTIFICATION</scope>
</reference>
<keyword evidence="6" id="KW-0238">DNA-binding</keyword>
<dbReference type="InterPro" id="IPR011598">
    <property type="entry name" value="bHLH_dom"/>
</dbReference>
<dbReference type="GO" id="GO:0000981">
    <property type="term" value="F:DNA-binding transcription factor activity, RNA polymerase II-specific"/>
    <property type="evidence" value="ECO:0007669"/>
    <property type="project" value="TreeGrafter"/>
</dbReference>
<dbReference type="AlphaFoldDB" id="A0A9L0INN5"/>
<evidence type="ECO:0000256" key="9">
    <source>
        <dbReference type="SAM" id="MobiDB-lite"/>
    </source>
</evidence>
<evidence type="ECO:0000256" key="8">
    <source>
        <dbReference type="ARBA" id="ARBA00023242"/>
    </source>
</evidence>
<evidence type="ECO:0000256" key="1">
    <source>
        <dbReference type="ARBA" id="ARBA00004123"/>
    </source>
</evidence>
<dbReference type="GO" id="GO:0005634">
    <property type="term" value="C:nucleus"/>
    <property type="evidence" value="ECO:0007669"/>
    <property type="project" value="UniProtKB-SubCell"/>
</dbReference>
<reference evidence="11" key="2">
    <citation type="submission" date="2025-08" db="UniProtKB">
        <authorList>
            <consortium name="Ensembl"/>
        </authorList>
    </citation>
    <scope>IDENTIFICATION</scope>
</reference>
<evidence type="ECO:0000256" key="3">
    <source>
        <dbReference type="ARBA" id="ARBA00022782"/>
    </source>
</evidence>
<evidence type="ECO:0000313" key="12">
    <source>
        <dbReference type="Proteomes" id="UP000694387"/>
    </source>
</evidence>
<dbReference type="Proteomes" id="UP000694387">
    <property type="component" value="Chromosome 10"/>
</dbReference>
<feature type="domain" description="BHLH" evidence="10">
    <location>
        <begin position="84"/>
        <end position="135"/>
    </location>
</feature>
<dbReference type="PANTHER" id="PTHR15402">
    <property type="entry name" value="TRANSCRIPTION FACTOR-LIKE 5 PROTEIN"/>
    <property type="match status" value="1"/>
</dbReference>
<dbReference type="Pfam" id="PF00010">
    <property type="entry name" value="HLH"/>
    <property type="match status" value="1"/>
</dbReference>
<feature type="region of interest" description="Disordered" evidence="9">
    <location>
        <begin position="170"/>
        <end position="193"/>
    </location>
</feature>
<dbReference type="InterPro" id="IPR039583">
    <property type="entry name" value="TCFL5/SOLH1/2"/>
</dbReference>
<accession>A0A9L0INN5</accession>
<keyword evidence="8" id="KW-0539">Nucleus</keyword>
<evidence type="ECO:0000256" key="7">
    <source>
        <dbReference type="ARBA" id="ARBA00023163"/>
    </source>
</evidence>
<dbReference type="PROSITE" id="PS50888">
    <property type="entry name" value="BHLH"/>
    <property type="match status" value="1"/>
</dbReference>
<feature type="region of interest" description="Disordered" evidence="9">
    <location>
        <begin position="297"/>
        <end position="338"/>
    </location>
</feature>
<keyword evidence="5" id="KW-0805">Transcription regulation</keyword>
<keyword evidence="12" id="KW-1185">Reference proteome</keyword>
<dbReference type="InterPro" id="IPR036638">
    <property type="entry name" value="HLH_DNA-bd_sf"/>
</dbReference>
<name>A0A9L0INN5_EQUAS</name>
<keyword evidence="7" id="KW-0804">Transcription</keyword>
<feature type="compositionally biased region" description="Low complexity" evidence="9">
    <location>
        <begin position="53"/>
        <end position="64"/>
    </location>
</feature>
<proteinExistence type="predicted"/>
<comment type="subcellular location">
    <subcellularLocation>
        <location evidence="1">Nucleus</location>
    </subcellularLocation>
</comment>
<dbReference type="GeneTree" id="ENSGT00390000000656"/>
<dbReference type="CDD" id="cd18908">
    <property type="entry name" value="bHLH_SOHLH1_2"/>
    <property type="match status" value="1"/>
</dbReference>
<evidence type="ECO:0000256" key="2">
    <source>
        <dbReference type="ARBA" id="ARBA00022473"/>
    </source>
</evidence>
<dbReference type="Ensembl" id="ENSEAST00005051135.1">
    <property type="protein sequence ID" value="ENSEASP00005039396.1"/>
    <property type="gene ID" value="ENSEASG00005033672.1"/>
</dbReference>
<evidence type="ECO:0000313" key="11">
    <source>
        <dbReference type="Ensembl" id="ENSEASP00005039396.1"/>
    </source>
</evidence>
<dbReference type="Gene3D" id="4.10.280.10">
    <property type="entry name" value="Helix-loop-helix DNA-binding domain"/>
    <property type="match status" value="1"/>
</dbReference>
<evidence type="ECO:0000256" key="6">
    <source>
        <dbReference type="ARBA" id="ARBA00023125"/>
    </source>
</evidence>